<feature type="domain" description="EGF-like" evidence="8">
    <location>
        <begin position="148"/>
        <end position="184"/>
    </location>
</feature>
<evidence type="ECO:0000256" key="1">
    <source>
        <dbReference type="ARBA" id="ARBA00022536"/>
    </source>
</evidence>
<evidence type="ECO:0000256" key="5">
    <source>
        <dbReference type="ARBA" id="ARBA00023180"/>
    </source>
</evidence>
<dbReference type="PANTHER" id="PTHR12916">
    <property type="entry name" value="CYTOCHROME C OXIDASE POLYPEPTIDE VIC-2"/>
    <property type="match status" value="1"/>
</dbReference>
<dbReference type="InterPro" id="IPR001881">
    <property type="entry name" value="EGF-like_Ca-bd_dom"/>
</dbReference>
<dbReference type="FunFam" id="2.10.25.10:FF:000122">
    <property type="entry name" value="Protein crumbs homolog 2"/>
    <property type="match status" value="1"/>
</dbReference>
<keyword evidence="1 6" id="KW-0245">EGF-like domain</keyword>
<dbReference type="AlphaFoldDB" id="A0A9Q0YAJ4"/>
<dbReference type="PRINTS" id="PR00010">
    <property type="entry name" value="EGFBLOOD"/>
</dbReference>
<dbReference type="PROSITE" id="PS00022">
    <property type="entry name" value="EGF_1"/>
    <property type="match status" value="3"/>
</dbReference>
<dbReference type="PANTHER" id="PTHR12916:SF9">
    <property type="entry name" value="NEUROGENIC LOCUS NOTCH HOMOLOG PROTEIN 1-RELATED"/>
    <property type="match status" value="1"/>
</dbReference>
<dbReference type="Gene3D" id="2.10.25.10">
    <property type="entry name" value="Laminin"/>
    <property type="match status" value="3"/>
</dbReference>
<dbReference type="FunFam" id="2.10.25.10:FF:000143">
    <property type="entry name" value="Protein crumbs 1"/>
    <property type="match status" value="1"/>
</dbReference>
<dbReference type="GO" id="GO:0051240">
    <property type="term" value="P:positive regulation of multicellular organismal process"/>
    <property type="evidence" value="ECO:0007669"/>
    <property type="project" value="UniProtKB-ARBA"/>
</dbReference>
<dbReference type="Proteomes" id="UP001152320">
    <property type="component" value="Unassembled WGS sequence"/>
</dbReference>
<dbReference type="GO" id="GO:0005112">
    <property type="term" value="F:Notch binding"/>
    <property type="evidence" value="ECO:0007669"/>
    <property type="project" value="TreeGrafter"/>
</dbReference>
<dbReference type="InterPro" id="IPR009030">
    <property type="entry name" value="Growth_fac_rcpt_cys_sf"/>
</dbReference>
<organism evidence="9 10">
    <name type="scientific">Holothuria leucospilota</name>
    <name type="common">Black long sea cucumber</name>
    <name type="synonym">Mertensiothuria leucospilota</name>
    <dbReference type="NCBI Taxonomy" id="206669"/>
    <lineage>
        <taxon>Eukaryota</taxon>
        <taxon>Metazoa</taxon>
        <taxon>Echinodermata</taxon>
        <taxon>Eleutherozoa</taxon>
        <taxon>Echinozoa</taxon>
        <taxon>Holothuroidea</taxon>
        <taxon>Aspidochirotacea</taxon>
        <taxon>Aspidochirotida</taxon>
        <taxon>Holothuriidae</taxon>
        <taxon>Holothuria</taxon>
    </lineage>
</organism>
<dbReference type="FunFam" id="2.10.25.10:FF:000004">
    <property type="entry name" value="Neurogenic locus notch 1"/>
    <property type="match status" value="1"/>
</dbReference>
<dbReference type="PROSITE" id="PS01186">
    <property type="entry name" value="EGF_2"/>
    <property type="match status" value="2"/>
</dbReference>
<dbReference type="CDD" id="cd00054">
    <property type="entry name" value="EGF_CA"/>
    <property type="match status" value="3"/>
</dbReference>
<keyword evidence="2" id="KW-0732">Signal</keyword>
<dbReference type="InterPro" id="IPR000742">
    <property type="entry name" value="EGF"/>
</dbReference>
<dbReference type="InterPro" id="IPR000152">
    <property type="entry name" value="EGF-type_Asp/Asn_hydroxyl_site"/>
</dbReference>
<dbReference type="SUPFAM" id="SSF57184">
    <property type="entry name" value="Growth factor receptor domain"/>
    <property type="match status" value="1"/>
</dbReference>
<dbReference type="EMBL" id="JAIZAY010000048">
    <property type="protein sequence ID" value="KAJ8019252.1"/>
    <property type="molecule type" value="Genomic_DNA"/>
</dbReference>
<evidence type="ECO:0000256" key="4">
    <source>
        <dbReference type="ARBA" id="ARBA00023157"/>
    </source>
</evidence>
<feature type="disulfide bond" evidence="6">
    <location>
        <begin position="136"/>
        <end position="145"/>
    </location>
</feature>
<keyword evidence="10" id="KW-1185">Reference proteome</keyword>
<dbReference type="GO" id="GO:0051241">
    <property type="term" value="P:negative regulation of multicellular organismal process"/>
    <property type="evidence" value="ECO:0007669"/>
    <property type="project" value="UniProtKB-ARBA"/>
</dbReference>
<dbReference type="OrthoDB" id="430340at2759"/>
<feature type="disulfide bond" evidence="6">
    <location>
        <begin position="174"/>
        <end position="183"/>
    </location>
</feature>
<dbReference type="Pfam" id="PF00008">
    <property type="entry name" value="EGF"/>
    <property type="match status" value="1"/>
</dbReference>
<dbReference type="PROSITE" id="PS00010">
    <property type="entry name" value="ASX_HYDROXYL"/>
    <property type="match status" value="3"/>
</dbReference>
<dbReference type="InterPro" id="IPR013032">
    <property type="entry name" value="EGF-like_CS"/>
</dbReference>
<dbReference type="SMART" id="SM00181">
    <property type="entry name" value="EGF"/>
    <property type="match status" value="3"/>
</dbReference>
<dbReference type="GO" id="GO:0007219">
    <property type="term" value="P:Notch signaling pathway"/>
    <property type="evidence" value="ECO:0007669"/>
    <property type="project" value="TreeGrafter"/>
</dbReference>
<comment type="caution">
    <text evidence="6">Lacks conserved residue(s) required for the propagation of feature annotation.</text>
</comment>
<evidence type="ECO:0000256" key="7">
    <source>
        <dbReference type="SAM" id="Phobius"/>
    </source>
</evidence>
<protein>
    <submittedName>
        <fullName evidence="9">Fibropellin-3</fullName>
    </submittedName>
</protein>
<keyword evidence="5" id="KW-0325">Glycoprotein</keyword>
<feature type="domain" description="EGF-like" evidence="8">
    <location>
        <begin position="72"/>
        <end position="108"/>
    </location>
</feature>
<accession>A0A9Q0YAJ4</accession>
<evidence type="ECO:0000256" key="6">
    <source>
        <dbReference type="PROSITE-ProRule" id="PRU00076"/>
    </source>
</evidence>
<keyword evidence="3" id="KW-0677">Repeat</keyword>
<dbReference type="PROSITE" id="PS50026">
    <property type="entry name" value="EGF_3"/>
    <property type="match status" value="3"/>
</dbReference>
<evidence type="ECO:0000256" key="2">
    <source>
        <dbReference type="ARBA" id="ARBA00022729"/>
    </source>
</evidence>
<feature type="disulfide bond" evidence="6">
    <location>
        <begin position="98"/>
        <end position="107"/>
    </location>
</feature>
<name>A0A9Q0YAJ4_HOLLE</name>
<dbReference type="SMART" id="SM00179">
    <property type="entry name" value="EGF_CA"/>
    <property type="match status" value="3"/>
</dbReference>
<reference evidence="9" key="1">
    <citation type="submission" date="2021-10" db="EMBL/GenBank/DDBJ databases">
        <title>Tropical sea cucumber genome reveals ecological adaptation and Cuvierian tubules defense mechanism.</title>
        <authorList>
            <person name="Chen T."/>
        </authorList>
    </citation>
    <scope>NUCLEOTIDE SEQUENCE</scope>
    <source>
        <strain evidence="9">Nanhai2018</strain>
        <tissue evidence="9">Muscle</tissue>
    </source>
</reference>
<dbReference type="GO" id="GO:0005509">
    <property type="term" value="F:calcium ion binding"/>
    <property type="evidence" value="ECO:0007669"/>
    <property type="project" value="InterPro"/>
</dbReference>
<evidence type="ECO:0000313" key="10">
    <source>
        <dbReference type="Proteomes" id="UP001152320"/>
    </source>
</evidence>
<dbReference type="InterPro" id="IPR018097">
    <property type="entry name" value="EGF_Ca-bd_CS"/>
</dbReference>
<feature type="domain" description="EGF-like" evidence="8">
    <location>
        <begin position="110"/>
        <end position="146"/>
    </location>
</feature>
<evidence type="ECO:0000313" key="9">
    <source>
        <dbReference type="EMBL" id="KAJ8019252.1"/>
    </source>
</evidence>
<proteinExistence type="predicted"/>
<evidence type="ECO:0000256" key="3">
    <source>
        <dbReference type="ARBA" id="ARBA00022737"/>
    </source>
</evidence>
<gene>
    <name evidence="9" type="ORF">HOLleu_42280</name>
</gene>
<dbReference type="GO" id="GO:0003008">
    <property type="term" value="P:system process"/>
    <property type="evidence" value="ECO:0007669"/>
    <property type="project" value="UniProtKB-ARBA"/>
</dbReference>
<keyword evidence="7" id="KW-0812">Transmembrane</keyword>
<dbReference type="Pfam" id="PF12661">
    <property type="entry name" value="hEGF"/>
    <property type="match status" value="2"/>
</dbReference>
<keyword evidence="7" id="KW-1133">Transmembrane helix</keyword>
<feature type="transmembrane region" description="Helical" evidence="7">
    <location>
        <begin position="192"/>
        <end position="217"/>
    </location>
</feature>
<keyword evidence="7" id="KW-0472">Membrane</keyword>
<evidence type="ECO:0000259" key="8">
    <source>
        <dbReference type="PROSITE" id="PS50026"/>
    </source>
</evidence>
<sequence>MNNFNQIEAGIRRTIEELICTGKFKTFKTDRSQRGSGKYDHISKYANIAKMSTGAQRYCSPSRSQASQQETDINECDSSPCQNGGICTDHLNYYTCRCLSGFSGPTCNHEINECDSGPCKNGAFCQDRVNGYTCDCPPGLTGLRCETDINECASGPCENGGTCRDRINSYTCVCRSGYEGASCEHETTVNQVLMLILVIIISIMVIWLLCLGCKMLLRALMDNKYERIKNND</sequence>
<dbReference type="PROSITE" id="PS01187">
    <property type="entry name" value="EGF_CA"/>
    <property type="match status" value="1"/>
</dbReference>
<keyword evidence="4 6" id="KW-1015">Disulfide bond</keyword>
<comment type="caution">
    <text evidence="9">The sequence shown here is derived from an EMBL/GenBank/DDBJ whole genome shotgun (WGS) entry which is preliminary data.</text>
</comment>